<organism evidence="2 3">
    <name type="scientific">Mycena albidolilacea</name>
    <dbReference type="NCBI Taxonomy" id="1033008"/>
    <lineage>
        <taxon>Eukaryota</taxon>
        <taxon>Fungi</taxon>
        <taxon>Dikarya</taxon>
        <taxon>Basidiomycota</taxon>
        <taxon>Agaricomycotina</taxon>
        <taxon>Agaricomycetes</taxon>
        <taxon>Agaricomycetidae</taxon>
        <taxon>Agaricales</taxon>
        <taxon>Marasmiineae</taxon>
        <taxon>Mycenaceae</taxon>
        <taxon>Mycena</taxon>
    </lineage>
</organism>
<feature type="region of interest" description="Disordered" evidence="1">
    <location>
        <begin position="138"/>
        <end position="227"/>
    </location>
</feature>
<dbReference type="EMBL" id="JARIHO010000178">
    <property type="protein sequence ID" value="KAJ7300360.1"/>
    <property type="molecule type" value="Genomic_DNA"/>
</dbReference>
<evidence type="ECO:0000313" key="3">
    <source>
        <dbReference type="Proteomes" id="UP001218218"/>
    </source>
</evidence>
<reference evidence="2" key="1">
    <citation type="submission" date="2023-03" db="EMBL/GenBank/DDBJ databases">
        <title>Massive genome expansion in bonnet fungi (Mycena s.s.) driven by repeated elements and novel gene families across ecological guilds.</title>
        <authorList>
            <consortium name="Lawrence Berkeley National Laboratory"/>
            <person name="Harder C.B."/>
            <person name="Miyauchi S."/>
            <person name="Viragh M."/>
            <person name="Kuo A."/>
            <person name="Thoen E."/>
            <person name="Andreopoulos B."/>
            <person name="Lu D."/>
            <person name="Skrede I."/>
            <person name="Drula E."/>
            <person name="Henrissat B."/>
            <person name="Morin E."/>
            <person name="Kohler A."/>
            <person name="Barry K."/>
            <person name="LaButti K."/>
            <person name="Morin E."/>
            <person name="Salamov A."/>
            <person name="Lipzen A."/>
            <person name="Mereny Z."/>
            <person name="Hegedus B."/>
            <person name="Baldrian P."/>
            <person name="Stursova M."/>
            <person name="Weitz H."/>
            <person name="Taylor A."/>
            <person name="Grigoriev I.V."/>
            <person name="Nagy L.G."/>
            <person name="Martin F."/>
            <person name="Kauserud H."/>
        </authorList>
    </citation>
    <scope>NUCLEOTIDE SEQUENCE</scope>
    <source>
        <strain evidence="2">CBHHK002</strain>
    </source>
</reference>
<keyword evidence="3" id="KW-1185">Reference proteome</keyword>
<comment type="caution">
    <text evidence="2">The sequence shown here is derived from an EMBL/GenBank/DDBJ whole genome shotgun (WGS) entry which is preliminary data.</text>
</comment>
<evidence type="ECO:0000313" key="2">
    <source>
        <dbReference type="EMBL" id="KAJ7300360.1"/>
    </source>
</evidence>
<feature type="compositionally biased region" description="Low complexity" evidence="1">
    <location>
        <begin position="169"/>
        <end position="180"/>
    </location>
</feature>
<feature type="compositionally biased region" description="Acidic residues" evidence="1">
    <location>
        <begin position="305"/>
        <end position="324"/>
    </location>
</feature>
<feature type="compositionally biased region" description="Acidic residues" evidence="1">
    <location>
        <begin position="608"/>
        <end position="619"/>
    </location>
</feature>
<proteinExistence type="predicted"/>
<evidence type="ECO:0000256" key="1">
    <source>
        <dbReference type="SAM" id="MobiDB-lite"/>
    </source>
</evidence>
<dbReference type="Proteomes" id="UP001218218">
    <property type="component" value="Unassembled WGS sequence"/>
</dbReference>
<accession>A0AAD6YWT6</accession>
<name>A0AAD6YWT6_9AGAR</name>
<gene>
    <name evidence="2" type="ORF">DFH08DRAFT_828533</name>
</gene>
<feature type="region of interest" description="Disordered" evidence="1">
    <location>
        <begin position="601"/>
        <end position="626"/>
    </location>
</feature>
<protein>
    <submittedName>
        <fullName evidence="2">Uncharacterized protein</fullName>
    </submittedName>
</protein>
<dbReference type="AlphaFoldDB" id="A0AAD6YWT6"/>
<feature type="compositionally biased region" description="Polar residues" evidence="1">
    <location>
        <begin position="138"/>
        <end position="154"/>
    </location>
</feature>
<sequence length="626" mass="68318">MDQPLRDPLSLADHTTLLRIVRPNLNRINEVNGPQMAVSLLNEALAPAYPIFELLISEFRAGNLSPTITHIIFNSVWALIAALPSEMRDPVWLDHLLPESPDHANRVLTPRLLIPRLPHEDLSSEPYPVMDMSDYDSMWTNIPAPSQSEMRAQDSTSPHYRPTTPPSPSRSSTPVSPSTPAGRSAVGSASFDIRSLRPSSARGSPSKPEATADARTTPTLPEMQVDPQDISPEDARAIAEALAADEPAPVLRPRPARSTVRGRKTTRGKAPSAPSSSAANVDLMGRPLIRVRSSRKSVTPPVDEAYNEEGEEEKDEEEEEEEEEAPPRPAKRRRTAPALPKSKTPGKNKGKGKAQVETPALPDLSTSFPIPVRKTRGKSKKAEVSPYVPPQPIPSMDTVSLAAETLASQRREPLVSFSFFSSTRDAPIASSATANVTTVPHAPFVITARRGACPTAATTSRLLITARAANHLEPYTRLSNERGNELITDLSAARADYELAREQLFRASACIAVASNRVSAWIRGVITNLGVYGLPRITEIPEALRPLWGQLLEDAEVDLSVDYRAAIQRYPFISDPRRADLPSDEDLPTLIEFLTRRAARAHELTPPPEEESNWPDEGEAGPSGSK</sequence>
<feature type="region of interest" description="Disordered" evidence="1">
    <location>
        <begin position="242"/>
        <end position="389"/>
    </location>
</feature>
<feature type="compositionally biased region" description="Low complexity" evidence="1">
    <location>
        <begin position="270"/>
        <end position="279"/>
    </location>
</feature>